<accession>A0ABR2FDJ9</accession>
<dbReference type="Proteomes" id="UP001472677">
    <property type="component" value="Unassembled WGS sequence"/>
</dbReference>
<reference evidence="1 2" key="1">
    <citation type="journal article" date="2024" name="G3 (Bethesda)">
        <title>Genome assembly of Hibiscus sabdariffa L. provides insights into metabolisms of medicinal natural products.</title>
        <authorList>
            <person name="Kim T."/>
        </authorList>
    </citation>
    <scope>NUCLEOTIDE SEQUENCE [LARGE SCALE GENOMIC DNA]</scope>
    <source>
        <strain evidence="1">TK-2024</strain>
        <tissue evidence="1">Old leaves</tissue>
    </source>
</reference>
<name>A0ABR2FDJ9_9ROSI</name>
<comment type="caution">
    <text evidence="1">The sequence shown here is derived from an EMBL/GenBank/DDBJ whole genome shotgun (WGS) entry which is preliminary data.</text>
</comment>
<evidence type="ECO:0000313" key="1">
    <source>
        <dbReference type="EMBL" id="KAK8579002.1"/>
    </source>
</evidence>
<gene>
    <name evidence="1" type="ORF">V6N12_069337</name>
</gene>
<keyword evidence="2" id="KW-1185">Reference proteome</keyword>
<protein>
    <submittedName>
        <fullName evidence="1">Uncharacterized protein</fullName>
    </submittedName>
</protein>
<proteinExistence type="predicted"/>
<sequence length="106" mass="11821">MFGLYLLPNMSGCSFGHQRVLRGLPSDSSYQSCGCCNDTVLHILRDNPQCVASIIPLFLRLTMRSFLSLLWSFGSLETSMPRELTITVHLHGRVSSHPFSGRFGSE</sequence>
<evidence type="ECO:0000313" key="2">
    <source>
        <dbReference type="Proteomes" id="UP001472677"/>
    </source>
</evidence>
<organism evidence="1 2">
    <name type="scientific">Hibiscus sabdariffa</name>
    <name type="common">roselle</name>
    <dbReference type="NCBI Taxonomy" id="183260"/>
    <lineage>
        <taxon>Eukaryota</taxon>
        <taxon>Viridiplantae</taxon>
        <taxon>Streptophyta</taxon>
        <taxon>Embryophyta</taxon>
        <taxon>Tracheophyta</taxon>
        <taxon>Spermatophyta</taxon>
        <taxon>Magnoliopsida</taxon>
        <taxon>eudicotyledons</taxon>
        <taxon>Gunneridae</taxon>
        <taxon>Pentapetalae</taxon>
        <taxon>rosids</taxon>
        <taxon>malvids</taxon>
        <taxon>Malvales</taxon>
        <taxon>Malvaceae</taxon>
        <taxon>Malvoideae</taxon>
        <taxon>Hibiscus</taxon>
    </lineage>
</organism>
<dbReference type="EMBL" id="JBBPBM010000006">
    <property type="protein sequence ID" value="KAK8579002.1"/>
    <property type="molecule type" value="Genomic_DNA"/>
</dbReference>